<organism evidence="1 2">
    <name type="scientific">Bacillus mesophilum</name>
    <dbReference type="NCBI Taxonomy" id="1071718"/>
    <lineage>
        <taxon>Bacteria</taxon>
        <taxon>Bacillati</taxon>
        <taxon>Bacillota</taxon>
        <taxon>Bacilli</taxon>
        <taxon>Bacillales</taxon>
        <taxon>Bacillaceae</taxon>
        <taxon>Bacillus</taxon>
    </lineage>
</organism>
<protein>
    <recommendedName>
        <fullName evidence="3">Lipoprotein</fullName>
    </recommendedName>
</protein>
<dbReference type="Proteomes" id="UP000441354">
    <property type="component" value="Unassembled WGS sequence"/>
</dbReference>
<evidence type="ECO:0000313" key="2">
    <source>
        <dbReference type="Proteomes" id="UP000441354"/>
    </source>
</evidence>
<evidence type="ECO:0000313" key="1">
    <source>
        <dbReference type="EMBL" id="KAB2335594.1"/>
    </source>
</evidence>
<sequence>MNKKSGFLFVILLFFLTGCSSETFIFSGETDNWSAELKVIQTSNDLETQELALMYVGEDVNSVGDINYVVDSVGNFSRNGATLSESGTLSDKSESNPTNAQITNDTELIMTIEWNDKKERFNLDKK</sequence>
<dbReference type="EMBL" id="WBOT01000001">
    <property type="protein sequence ID" value="KAB2335594.1"/>
    <property type="molecule type" value="Genomic_DNA"/>
</dbReference>
<dbReference type="OrthoDB" id="2989717at2"/>
<proteinExistence type="predicted"/>
<name>A0A7V7RQB6_9BACI</name>
<gene>
    <name evidence="1" type="ORF">F7732_03200</name>
</gene>
<dbReference type="AlphaFoldDB" id="A0A7V7RQB6"/>
<keyword evidence="2" id="KW-1185">Reference proteome</keyword>
<evidence type="ECO:0008006" key="3">
    <source>
        <dbReference type="Google" id="ProtNLM"/>
    </source>
</evidence>
<dbReference type="PROSITE" id="PS51257">
    <property type="entry name" value="PROKAR_LIPOPROTEIN"/>
    <property type="match status" value="1"/>
</dbReference>
<reference evidence="1 2" key="1">
    <citation type="journal article" date="2014" name="Arch. Microbiol.">
        <title>Bacillus mesophilum sp. nov., strain IITR-54T, a novel 4-chlorobiphenyl dechlorinating bacterium.</title>
        <authorList>
            <person name="Manickam N."/>
            <person name="Singh N.K."/>
            <person name="Bajaj A."/>
            <person name="Kumar R.M."/>
            <person name="Kaur G."/>
            <person name="Kaur N."/>
            <person name="Bala M."/>
            <person name="Kumar A."/>
            <person name="Mayilraj S."/>
        </authorList>
    </citation>
    <scope>NUCLEOTIDE SEQUENCE [LARGE SCALE GENOMIC DNA]</scope>
    <source>
        <strain evidence="1 2">IITR-54</strain>
    </source>
</reference>
<accession>A0A7V7RQB6</accession>
<comment type="caution">
    <text evidence="1">The sequence shown here is derived from an EMBL/GenBank/DDBJ whole genome shotgun (WGS) entry which is preliminary data.</text>
</comment>